<keyword evidence="4" id="KW-1133">Transmembrane helix</keyword>
<dbReference type="PANTHER" id="PTHR24421">
    <property type="entry name" value="NITRATE/NITRITE SENSOR PROTEIN NARX-RELATED"/>
    <property type="match status" value="1"/>
</dbReference>
<feature type="transmembrane region" description="Helical" evidence="4">
    <location>
        <begin position="121"/>
        <end position="137"/>
    </location>
</feature>
<dbReference type="Pfam" id="PF02518">
    <property type="entry name" value="HATPase_c"/>
    <property type="match status" value="1"/>
</dbReference>
<evidence type="ECO:0000256" key="4">
    <source>
        <dbReference type="SAM" id="Phobius"/>
    </source>
</evidence>
<keyword evidence="6" id="KW-0547">Nucleotide-binding</keyword>
<evidence type="ECO:0000259" key="5">
    <source>
        <dbReference type="Pfam" id="PF02518"/>
    </source>
</evidence>
<proteinExistence type="predicted"/>
<gene>
    <name evidence="6" type="ORF">CXR34_13915</name>
</gene>
<feature type="transmembrane region" description="Helical" evidence="4">
    <location>
        <begin position="175"/>
        <end position="192"/>
    </location>
</feature>
<keyword evidence="4" id="KW-0812">Transmembrane</keyword>
<dbReference type="AlphaFoldDB" id="A0A2K9E0J1"/>
<dbReference type="GO" id="GO:0016301">
    <property type="term" value="F:kinase activity"/>
    <property type="evidence" value="ECO:0007669"/>
    <property type="project" value="UniProtKB-KW"/>
</dbReference>
<dbReference type="Gene3D" id="3.30.565.10">
    <property type="entry name" value="Histidine kinase-like ATPase, C-terminal domain"/>
    <property type="match status" value="1"/>
</dbReference>
<keyword evidence="1" id="KW-0808">Transferase</keyword>
<feature type="transmembrane region" description="Helical" evidence="4">
    <location>
        <begin position="143"/>
        <end position="163"/>
    </location>
</feature>
<evidence type="ECO:0000256" key="2">
    <source>
        <dbReference type="ARBA" id="ARBA00022777"/>
    </source>
</evidence>
<keyword evidence="2" id="KW-0418">Kinase</keyword>
<keyword evidence="4" id="KW-0472">Membrane</keyword>
<reference evidence="6 7" key="1">
    <citation type="submission" date="2017-12" db="EMBL/GenBank/DDBJ databases">
        <title>Isolation and characterization of estrogens degradatiion strain Microbacterium hominis SJTG1.</title>
        <authorList>
            <person name="Xiong W."/>
            <person name="Yin C."/>
            <person name="Zheng D."/>
            <person name="Liang R."/>
        </authorList>
    </citation>
    <scope>NUCLEOTIDE SEQUENCE [LARGE SCALE GENOMIC DNA]</scope>
    <source>
        <strain evidence="6 7">SJTG1</strain>
    </source>
</reference>
<dbReference type="SUPFAM" id="SSF55874">
    <property type="entry name" value="ATPase domain of HSP90 chaperone/DNA topoisomerase II/histidine kinase"/>
    <property type="match status" value="1"/>
</dbReference>
<accession>A0A2K9E0J1</accession>
<dbReference type="GO" id="GO:0000160">
    <property type="term" value="P:phosphorelay signal transduction system"/>
    <property type="evidence" value="ECO:0007669"/>
    <property type="project" value="UniProtKB-KW"/>
</dbReference>
<protein>
    <submittedName>
        <fullName evidence="6">ATP-binding protein</fullName>
    </submittedName>
</protein>
<feature type="domain" description="Histidine kinase/HSP90-like ATPase" evidence="5">
    <location>
        <begin position="318"/>
        <end position="404"/>
    </location>
</feature>
<keyword evidence="3" id="KW-0902">Two-component regulatory system</keyword>
<name>A0A2K9E0J1_9MICO</name>
<dbReference type="InterPro" id="IPR050482">
    <property type="entry name" value="Sensor_HK_TwoCompSys"/>
</dbReference>
<feature type="transmembrane region" description="Helical" evidence="4">
    <location>
        <begin position="91"/>
        <end position="109"/>
    </location>
</feature>
<dbReference type="InterPro" id="IPR003594">
    <property type="entry name" value="HATPase_dom"/>
</dbReference>
<keyword evidence="6" id="KW-0067">ATP-binding</keyword>
<dbReference type="GO" id="GO:0005524">
    <property type="term" value="F:ATP binding"/>
    <property type="evidence" value="ECO:0007669"/>
    <property type="project" value="UniProtKB-KW"/>
</dbReference>
<evidence type="ECO:0000256" key="3">
    <source>
        <dbReference type="ARBA" id="ARBA00023012"/>
    </source>
</evidence>
<feature type="transmembrane region" description="Helical" evidence="4">
    <location>
        <begin position="66"/>
        <end position="85"/>
    </location>
</feature>
<evidence type="ECO:0000313" key="7">
    <source>
        <dbReference type="Proteomes" id="UP000233276"/>
    </source>
</evidence>
<dbReference type="EMBL" id="CP025299">
    <property type="protein sequence ID" value="AUG30443.1"/>
    <property type="molecule type" value="Genomic_DNA"/>
</dbReference>
<dbReference type="PANTHER" id="PTHR24421:SF61">
    <property type="entry name" value="OXYGEN SENSOR HISTIDINE KINASE NREB"/>
    <property type="match status" value="1"/>
</dbReference>
<sequence length="408" mass="41758">MPPIAVDPAVRRPLGDIAAGAERFTQARVERIIRVVVALGCAVLGAQSFLNALASRQEAPAAHLPLLLAVFIPLGVMIAACVAGVGVRTAAGVFAVVFPVALLCWPLVTQGRAEEAAGAPWIWYLLNVATSAAVLAFRLPVQIVWAALVPLLYAIARVTQLGADAAQTVDVVRDAVFAAILAAVVITLGWLLRSVAVGIDGARSDAVASYAEAAAANAAETERVAVAALMHDSVLAALIAAERAGTPREEALAAAMAREALTRLANTDQDSGEGPDEPVAAAAVAATLRAVVAELDGAAPVAGEVAADAPVLPGRVARALVLAATQAVSNAIDHAHGRGLQVSLRADAARVRVQIVDRGPGFDPAAIPDDRLGIRGSIVARMAAVGGRARVRTTAAGTVVTLDWEYPR</sequence>
<feature type="transmembrane region" description="Helical" evidence="4">
    <location>
        <begin position="32"/>
        <end position="54"/>
    </location>
</feature>
<evidence type="ECO:0000313" key="6">
    <source>
        <dbReference type="EMBL" id="AUG30443.1"/>
    </source>
</evidence>
<dbReference type="InterPro" id="IPR036890">
    <property type="entry name" value="HATPase_C_sf"/>
</dbReference>
<dbReference type="Proteomes" id="UP000233276">
    <property type="component" value="Chromosome"/>
</dbReference>
<organism evidence="6 7">
    <name type="scientific">Microbacterium hominis</name>
    <dbReference type="NCBI Taxonomy" id="162426"/>
    <lineage>
        <taxon>Bacteria</taxon>
        <taxon>Bacillati</taxon>
        <taxon>Actinomycetota</taxon>
        <taxon>Actinomycetes</taxon>
        <taxon>Micrococcales</taxon>
        <taxon>Microbacteriaceae</taxon>
        <taxon>Microbacterium</taxon>
    </lineage>
</organism>
<dbReference type="KEGG" id="mhos:CXR34_13915"/>
<evidence type="ECO:0000256" key="1">
    <source>
        <dbReference type="ARBA" id="ARBA00022679"/>
    </source>
</evidence>